<name>A0A3N2AU22_9MICO</name>
<dbReference type="Proteomes" id="UP000275456">
    <property type="component" value="Unassembled WGS sequence"/>
</dbReference>
<dbReference type="EMBL" id="RKHJ01000001">
    <property type="protein sequence ID" value="ROR66445.1"/>
    <property type="molecule type" value="Genomic_DNA"/>
</dbReference>
<comment type="caution">
    <text evidence="1">The sequence shown here is derived from an EMBL/GenBank/DDBJ whole genome shotgun (WGS) entry which is preliminary data.</text>
</comment>
<dbReference type="Gene3D" id="1.20.1290.10">
    <property type="entry name" value="AhpD-like"/>
    <property type="match status" value="1"/>
</dbReference>
<evidence type="ECO:0000313" key="2">
    <source>
        <dbReference type="Proteomes" id="UP000275456"/>
    </source>
</evidence>
<gene>
    <name evidence="1" type="ORF">EDD26_1828</name>
</gene>
<organism evidence="1 2">
    <name type="scientific">Agrococcus jenensis</name>
    <dbReference type="NCBI Taxonomy" id="46353"/>
    <lineage>
        <taxon>Bacteria</taxon>
        <taxon>Bacillati</taxon>
        <taxon>Actinomycetota</taxon>
        <taxon>Actinomycetes</taxon>
        <taxon>Micrococcales</taxon>
        <taxon>Microbacteriaceae</taxon>
        <taxon>Agrococcus</taxon>
    </lineage>
</organism>
<dbReference type="GO" id="GO:0004601">
    <property type="term" value="F:peroxidase activity"/>
    <property type="evidence" value="ECO:0007669"/>
    <property type="project" value="UniProtKB-KW"/>
</dbReference>
<dbReference type="SUPFAM" id="SSF69118">
    <property type="entry name" value="AhpD-like"/>
    <property type="match status" value="1"/>
</dbReference>
<dbReference type="PANTHER" id="PTHR35446:SF3">
    <property type="entry name" value="CMD DOMAIN-CONTAINING PROTEIN"/>
    <property type="match status" value="1"/>
</dbReference>
<evidence type="ECO:0000313" key="1">
    <source>
        <dbReference type="EMBL" id="ROR66445.1"/>
    </source>
</evidence>
<keyword evidence="1" id="KW-0575">Peroxidase</keyword>
<dbReference type="PANTHER" id="PTHR35446">
    <property type="entry name" value="SI:CH211-175M2.5"/>
    <property type="match status" value="1"/>
</dbReference>
<keyword evidence="2" id="KW-1185">Reference proteome</keyword>
<dbReference type="RefSeq" id="WP_123697435.1">
    <property type="nucleotide sequence ID" value="NZ_RKHJ01000001.1"/>
</dbReference>
<dbReference type="InterPro" id="IPR029032">
    <property type="entry name" value="AhpD-like"/>
</dbReference>
<accession>A0A3N2AU22</accession>
<proteinExistence type="predicted"/>
<dbReference type="OrthoDB" id="153253at2"/>
<protein>
    <submittedName>
        <fullName evidence="1">Alkylhydroperoxidase family enzyme</fullName>
    </submittedName>
</protein>
<reference evidence="1 2" key="1">
    <citation type="submission" date="2018-11" db="EMBL/GenBank/DDBJ databases">
        <title>Sequencing the genomes of 1000 actinobacteria strains.</title>
        <authorList>
            <person name="Klenk H.-P."/>
        </authorList>
    </citation>
    <scope>NUCLEOTIDE SEQUENCE [LARGE SCALE GENOMIC DNA]</scope>
    <source>
        <strain evidence="1 2">DSM 9580</strain>
    </source>
</reference>
<sequence length="196" mass="20285">MGTGGFLAEPEPSEAVEATYAADIADDGYVMNLTRVWAQAPPVQDAWSALSVEAAETAGLTFRQKGIVVTALAAAMGDAYCSLAWGTRLARASDAPTARAVLDGTDEGLDDDERTIAAWARQLVRDPNGTTAADVDALRRAGFDDRAILGLTAYIAARIAFSTVNDALGAIPDAELRAAAPPAVLDAVTYGRAATA</sequence>
<dbReference type="AlphaFoldDB" id="A0A3N2AU22"/>
<keyword evidence="1" id="KW-0560">Oxidoreductase</keyword>